<dbReference type="PANTHER" id="PTHR44688:SF25">
    <property type="entry name" value="HTH LUXR-TYPE DOMAIN-CONTAINING PROTEIN"/>
    <property type="match status" value="1"/>
</dbReference>
<dbReference type="Gene3D" id="1.10.10.10">
    <property type="entry name" value="Winged helix-like DNA-binding domain superfamily/Winged helix DNA-binding domain"/>
    <property type="match status" value="1"/>
</dbReference>
<gene>
    <name evidence="6" type="ORF">CRP01_16320</name>
</gene>
<feature type="domain" description="HTH luxR-type" evidence="5">
    <location>
        <begin position="77"/>
        <end position="142"/>
    </location>
</feature>
<dbReference type="InterPro" id="IPR016032">
    <property type="entry name" value="Sig_transdc_resp-reg_C-effctor"/>
</dbReference>
<dbReference type="CDD" id="cd06170">
    <property type="entry name" value="LuxR_C_like"/>
    <property type="match status" value="1"/>
</dbReference>
<dbReference type="SMART" id="SM00421">
    <property type="entry name" value="HTH_LUXR"/>
    <property type="match status" value="1"/>
</dbReference>
<keyword evidence="7" id="KW-1185">Reference proteome</keyword>
<dbReference type="InterPro" id="IPR036388">
    <property type="entry name" value="WH-like_DNA-bd_sf"/>
</dbReference>
<protein>
    <submittedName>
        <fullName evidence="6">Helix-turn-helix transcriptional regulator</fullName>
    </submittedName>
</protein>
<evidence type="ECO:0000256" key="4">
    <source>
        <dbReference type="SAM" id="Phobius"/>
    </source>
</evidence>
<proteinExistence type="predicted"/>
<dbReference type="Proteomes" id="UP000223913">
    <property type="component" value="Unassembled WGS sequence"/>
</dbReference>
<keyword evidence="4" id="KW-0812">Transmembrane</keyword>
<dbReference type="RefSeq" id="WP_099151132.1">
    <property type="nucleotide sequence ID" value="NZ_PDUD01000021.1"/>
</dbReference>
<accession>A0A2D0NAN6</accession>
<dbReference type="GO" id="GO:0003677">
    <property type="term" value="F:DNA binding"/>
    <property type="evidence" value="ECO:0007669"/>
    <property type="project" value="UniProtKB-KW"/>
</dbReference>
<evidence type="ECO:0000256" key="2">
    <source>
        <dbReference type="ARBA" id="ARBA00023125"/>
    </source>
</evidence>
<reference evidence="6 7" key="1">
    <citation type="submission" date="2017-10" db="EMBL/GenBank/DDBJ databases">
        <title>The draft genome sequence of Lewinella nigricans NBRC 102662.</title>
        <authorList>
            <person name="Wang K."/>
        </authorList>
    </citation>
    <scope>NUCLEOTIDE SEQUENCE [LARGE SCALE GENOMIC DNA]</scope>
    <source>
        <strain evidence="6 7">NBRC 102662</strain>
    </source>
</reference>
<keyword evidence="4" id="KW-0472">Membrane</keyword>
<evidence type="ECO:0000313" key="7">
    <source>
        <dbReference type="Proteomes" id="UP000223913"/>
    </source>
</evidence>
<dbReference type="OrthoDB" id="9807565at2"/>
<keyword evidence="4" id="KW-1133">Transmembrane helix</keyword>
<feature type="transmembrane region" description="Helical" evidence="4">
    <location>
        <begin position="35"/>
        <end position="53"/>
    </location>
</feature>
<keyword evidence="2" id="KW-0238">DNA-binding</keyword>
<dbReference type="SUPFAM" id="SSF46894">
    <property type="entry name" value="C-terminal effector domain of the bipartite response regulators"/>
    <property type="match status" value="1"/>
</dbReference>
<comment type="caution">
    <text evidence="6">The sequence shown here is derived from an EMBL/GenBank/DDBJ whole genome shotgun (WGS) entry which is preliminary data.</text>
</comment>
<dbReference type="AlphaFoldDB" id="A0A2D0NAN6"/>
<dbReference type="GO" id="GO:0006355">
    <property type="term" value="P:regulation of DNA-templated transcription"/>
    <property type="evidence" value="ECO:0007669"/>
    <property type="project" value="InterPro"/>
</dbReference>
<dbReference type="InterPro" id="IPR000792">
    <property type="entry name" value="Tscrpt_reg_LuxR_C"/>
</dbReference>
<dbReference type="EMBL" id="PDUD01000021">
    <property type="protein sequence ID" value="PHN05555.1"/>
    <property type="molecule type" value="Genomic_DNA"/>
</dbReference>
<evidence type="ECO:0000256" key="1">
    <source>
        <dbReference type="ARBA" id="ARBA00023015"/>
    </source>
</evidence>
<evidence type="ECO:0000259" key="5">
    <source>
        <dbReference type="PROSITE" id="PS50043"/>
    </source>
</evidence>
<keyword evidence="3" id="KW-0804">Transcription</keyword>
<organism evidence="6 7">
    <name type="scientific">Flavilitoribacter nigricans (strain ATCC 23147 / DSM 23189 / NBRC 102662 / NCIMB 1420 / SS-2)</name>
    <name type="common">Lewinella nigricans</name>
    <dbReference type="NCBI Taxonomy" id="1122177"/>
    <lineage>
        <taxon>Bacteria</taxon>
        <taxon>Pseudomonadati</taxon>
        <taxon>Bacteroidota</taxon>
        <taxon>Saprospiria</taxon>
        <taxon>Saprospirales</taxon>
        <taxon>Lewinellaceae</taxon>
        <taxon>Flavilitoribacter</taxon>
    </lineage>
</organism>
<dbReference type="PROSITE" id="PS00622">
    <property type="entry name" value="HTH_LUXR_1"/>
    <property type="match status" value="1"/>
</dbReference>
<evidence type="ECO:0000313" key="6">
    <source>
        <dbReference type="EMBL" id="PHN05555.1"/>
    </source>
</evidence>
<evidence type="ECO:0000256" key="3">
    <source>
        <dbReference type="ARBA" id="ARBA00023163"/>
    </source>
</evidence>
<sequence>MKRIIWIYGLALALLVALLKSLEYRYYLRDLSVEFYIGLVAMLFTTLGIWMGLKLTRSRKPAGATLPSAQPPPPPRAQLDKLNISDREYEVLQLIAAGHSNQEIADLLFISLNTVKTHSSNLFGKLDVRRRTQAVQKAKEIGIIG</sequence>
<keyword evidence="1" id="KW-0805">Transcription regulation</keyword>
<dbReference type="PRINTS" id="PR00038">
    <property type="entry name" value="HTHLUXR"/>
</dbReference>
<dbReference type="Pfam" id="PF00196">
    <property type="entry name" value="GerE"/>
    <property type="match status" value="1"/>
</dbReference>
<dbReference type="PROSITE" id="PS50043">
    <property type="entry name" value="HTH_LUXR_2"/>
    <property type="match status" value="1"/>
</dbReference>
<dbReference type="PANTHER" id="PTHR44688">
    <property type="entry name" value="DNA-BINDING TRANSCRIPTIONAL ACTIVATOR DEVR_DOSR"/>
    <property type="match status" value="1"/>
</dbReference>
<name>A0A2D0NAN6_FLAN2</name>